<reference evidence="2" key="2">
    <citation type="submission" date="2019-02" db="EMBL/GenBank/DDBJ databases">
        <title>Opniocepnalus argus Var Kimnra genome.</title>
        <authorList>
            <person name="Zhou C."/>
            <person name="Xiao S."/>
        </authorList>
    </citation>
    <scope>NUCLEOTIDE SEQUENCE [LARGE SCALE GENOMIC DNA]</scope>
</reference>
<accession>A0A6G1QSY3</accession>
<dbReference type="EMBL" id="CM015733">
    <property type="protein sequence ID" value="KAF3705587.1"/>
    <property type="molecule type" value="Genomic_DNA"/>
</dbReference>
<evidence type="ECO:0000313" key="2">
    <source>
        <dbReference type="Proteomes" id="UP000503349"/>
    </source>
</evidence>
<organism evidence="1 2">
    <name type="scientific">Channa argus</name>
    <name type="common">Northern snakehead</name>
    <name type="synonym">Ophicephalus argus</name>
    <dbReference type="NCBI Taxonomy" id="215402"/>
    <lineage>
        <taxon>Eukaryota</taxon>
        <taxon>Metazoa</taxon>
        <taxon>Chordata</taxon>
        <taxon>Craniata</taxon>
        <taxon>Vertebrata</taxon>
        <taxon>Euteleostomi</taxon>
        <taxon>Actinopterygii</taxon>
        <taxon>Neopterygii</taxon>
        <taxon>Teleostei</taxon>
        <taxon>Neoteleostei</taxon>
        <taxon>Acanthomorphata</taxon>
        <taxon>Anabantaria</taxon>
        <taxon>Anabantiformes</taxon>
        <taxon>Channoidei</taxon>
        <taxon>Channidae</taxon>
        <taxon>Channa</taxon>
    </lineage>
</organism>
<sequence length="68" mass="7224">MCPNMGESNNRIGGKWTVMFLGVVSNAVGTNTRVSGRRLTPKARWRGVIDGTSMHGTFSTGAQSLTPA</sequence>
<keyword evidence="2" id="KW-1185">Reference proteome</keyword>
<dbReference type="Proteomes" id="UP000503349">
    <property type="component" value="Chromosome 22"/>
</dbReference>
<reference evidence="1 2" key="1">
    <citation type="submission" date="2019-02" db="EMBL/GenBank/DDBJ databases">
        <title>Opniocepnalus argus genome.</title>
        <authorList>
            <person name="Zhou C."/>
            <person name="Xiao S."/>
        </authorList>
    </citation>
    <scope>NUCLEOTIDE SEQUENCE [LARGE SCALE GENOMIC DNA]</scope>
    <source>
        <strain evidence="1">OARG1902GOOAL</strain>
        <tissue evidence="1">Muscle</tissue>
    </source>
</reference>
<dbReference type="AlphaFoldDB" id="A0A6G1QSY3"/>
<gene>
    <name evidence="1" type="ORF">EXN66_Car021278</name>
</gene>
<proteinExistence type="predicted"/>
<evidence type="ECO:0000313" key="1">
    <source>
        <dbReference type="EMBL" id="KAF3705587.1"/>
    </source>
</evidence>
<name>A0A6G1QSY3_CHAAH</name>
<protein>
    <submittedName>
        <fullName evidence="1">Uncharacterized protein</fullName>
    </submittedName>
</protein>